<dbReference type="AlphaFoldDB" id="A0A4Y2P3A3"/>
<organism evidence="1 2">
    <name type="scientific">Araneus ventricosus</name>
    <name type="common">Orbweaver spider</name>
    <name type="synonym">Epeira ventricosa</name>
    <dbReference type="NCBI Taxonomy" id="182803"/>
    <lineage>
        <taxon>Eukaryota</taxon>
        <taxon>Metazoa</taxon>
        <taxon>Ecdysozoa</taxon>
        <taxon>Arthropoda</taxon>
        <taxon>Chelicerata</taxon>
        <taxon>Arachnida</taxon>
        <taxon>Araneae</taxon>
        <taxon>Araneomorphae</taxon>
        <taxon>Entelegynae</taxon>
        <taxon>Araneoidea</taxon>
        <taxon>Araneidae</taxon>
        <taxon>Araneus</taxon>
    </lineage>
</organism>
<comment type="caution">
    <text evidence="1">The sequence shown here is derived from an EMBL/GenBank/DDBJ whole genome shotgun (WGS) entry which is preliminary data.</text>
</comment>
<dbReference type="EMBL" id="BGPR01010232">
    <property type="protein sequence ID" value="GBN45010.1"/>
    <property type="molecule type" value="Genomic_DNA"/>
</dbReference>
<accession>A0A4Y2P3A3</accession>
<sequence>MMTWAKRLRLGFLENAIPSSVYNLPNYITETDLNTAFKEQAGIVSELKSRSKFPGRDKSTTNLVLETPAFEFQTLKRLKTINISRSSFYMREYHQYGHEKWLLLILVL</sequence>
<dbReference type="Proteomes" id="UP000499080">
    <property type="component" value="Unassembled WGS sequence"/>
</dbReference>
<reference evidence="1 2" key="1">
    <citation type="journal article" date="2019" name="Sci. Rep.">
        <title>Orb-weaving spider Araneus ventricosus genome elucidates the spidroin gene catalogue.</title>
        <authorList>
            <person name="Kono N."/>
            <person name="Nakamura H."/>
            <person name="Ohtoshi R."/>
            <person name="Moran D.A.P."/>
            <person name="Shinohara A."/>
            <person name="Yoshida Y."/>
            <person name="Fujiwara M."/>
            <person name="Mori M."/>
            <person name="Tomita M."/>
            <person name="Arakawa K."/>
        </authorList>
    </citation>
    <scope>NUCLEOTIDE SEQUENCE [LARGE SCALE GENOMIC DNA]</scope>
</reference>
<evidence type="ECO:0000313" key="1">
    <source>
        <dbReference type="EMBL" id="GBN45010.1"/>
    </source>
</evidence>
<proteinExistence type="predicted"/>
<keyword evidence="2" id="KW-1185">Reference proteome</keyword>
<gene>
    <name evidence="1" type="ORF">AVEN_56206_1</name>
</gene>
<dbReference type="OrthoDB" id="10022108at2759"/>
<protein>
    <submittedName>
        <fullName evidence="1">Uncharacterized protein</fullName>
    </submittedName>
</protein>
<evidence type="ECO:0000313" key="2">
    <source>
        <dbReference type="Proteomes" id="UP000499080"/>
    </source>
</evidence>
<name>A0A4Y2P3A3_ARAVE</name>